<gene>
    <name evidence="3" type="ORF">ACFSQT_21695</name>
</gene>
<evidence type="ECO:0000256" key="1">
    <source>
        <dbReference type="SAM" id="MobiDB-lite"/>
    </source>
</evidence>
<dbReference type="InterPro" id="IPR008990">
    <property type="entry name" value="Elect_transpt_acc-like_dom_sf"/>
</dbReference>
<organism evidence="3 4">
    <name type="scientific">Mesorhizobium calcicola</name>
    <dbReference type="NCBI Taxonomy" id="1300310"/>
    <lineage>
        <taxon>Bacteria</taxon>
        <taxon>Pseudomonadati</taxon>
        <taxon>Pseudomonadota</taxon>
        <taxon>Alphaproteobacteria</taxon>
        <taxon>Hyphomicrobiales</taxon>
        <taxon>Phyllobacteriaceae</taxon>
        <taxon>Mesorhizobium</taxon>
    </lineage>
</organism>
<protein>
    <submittedName>
        <fullName evidence="3">Nitrile hydratase accessory protein</fullName>
    </submittedName>
</protein>
<reference evidence="4" key="1">
    <citation type="journal article" date="2019" name="Int. J. Syst. Evol. Microbiol.">
        <title>The Global Catalogue of Microorganisms (GCM) 10K type strain sequencing project: providing services to taxonomists for standard genome sequencing and annotation.</title>
        <authorList>
            <consortium name="The Broad Institute Genomics Platform"/>
            <consortium name="The Broad Institute Genome Sequencing Center for Infectious Disease"/>
            <person name="Wu L."/>
            <person name="Ma J."/>
        </authorList>
    </citation>
    <scope>NUCLEOTIDE SEQUENCE [LARGE SCALE GENOMIC DNA]</scope>
    <source>
        <strain evidence="4">CGMCC 1.16226</strain>
    </source>
</reference>
<evidence type="ECO:0000259" key="2">
    <source>
        <dbReference type="Pfam" id="PF21006"/>
    </source>
</evidence>
<dbReference type="NCBIfam" id="TIGR03889">
    <property type="entry name" value="nitrile_acc"/>
    <property type="match status" value="1"/>
</dbReference>
<dbReference type="InterPro" id="IPR023808">
    <property type="entry name" value="Nitrile_Hydratase_acc_put"/>
</dbReference>
<dbReference type="Gene3D" id="1.10.472.20">
    <property type="entry name" value="Nitrile hydratase, beta subunit"/>
    <property type="match status" value="1"/>
</dbReference>
<feature type="domain" description="Nitrile hydratase beta subunit-like N-terminal" evidence="2">
    <location>
        <begin position="16"/>
        <end position="104"/>
    </location>
</feature>
<accession>A0ABW4WG40</accession>
<dbReference type="Proteomes" id="UP001597349">
    <property type="component" value="Unassembled WGS sequence"/>
</dbReference>
<name>A0ABW4WG40_9HYPH</name>
<feature type="region of interest" description="Disordered" evidence="1">
    <location>
        <begin position="101"/>
        <end position="134"/>
    </location>
</feature>
<comment type="caution">
    <text evidence="3">The sequence shown here is derived from an EMBL/GenBank/DDBJ whole genome shotgun (WGS) entry which is preliminary data.</text>
</comment>
<sequence length="134" mass="14198">MSRLEANGHVADLPPGVDAPVFAEPWQAEAFAMTVALHDKGLFSWAEWAQALSAQVKRPGAAADGHDYYEHWLAALESLLASKGLAAKADVDAMAEAWERAAHATPHGKPILLENDPRPAKGRGGPSGQGRAAR</sequence>
<dbReference type="SUPFAM" id="SSF50090">
    <property type="entry name" value="Electron transport accessory proteins"/>
    <property type="match status" value="1"/>
</dbReference>
<dbReference type="InterPro" id="IPR049054">
    <property type="entry name" value="CN_hydtase_beta-like_N"/>
</dbReference>
<keyword evidence="4" id="KW-1185">Reference proteome</keyword>
<dbReference type="InterPro" id="IPR042262">
    <property type="entry name" value="CN_hydtase_beta_C"/>
</dbReference>
<dbReference type="EMBL" id="JBHUGY010000032">
    <property type="protein sequence ID" value="MFD2055579.1"/>
    <property type="molecule type" value="Genomic_DNA"/>
</dbReference>
<evidence type="ECO:0000313" key="3">
    <source>
        <dbReference type="EMBL" id="MFD2055579.1"/>
    </source>
</evidence>
<evidence type="ECO:0000313" key="4">
    <source>
        <dbReference type="Proteomes" id="UP001597349"/>
    </source>
</evidence>
<dbReference type="Pfam" id="PF21006">
    <property type="entry name" value="NHase_beta_N"/>
    <property type="match status" value="1"/>
</dbReference>
<dbReference type="RefSeq" id="WP_379021957.1">
    <property type="nucleotide sequence ID" value="NZ_JBHUGY010000032.1"/>
</dbReference>
<proteinExistence type="predicted"/>